<dbReference type="Pfam" id="PF01636">
    <property type="entry name" value="APH"/>
    <property type="match status" value="1"/>
</dbReference>
<evidence type="ECO:0000313" key="2">
    <source>
        <dbReference type="EMBL" id="KAF4964106.1"/>
    </source>
</evidence>
<dbReference type="InterPro" id="IPR002575">
    <property type="entry name" value="Aminoglycoside_PTrfase"/>
</dbReference>
<protein>
    <recommendedName>
        <fullName evidence="1">Aminoglycoside phosphotransferase domain-containing protein</fullName>
    </recommendedName>
</protein>
<gene>
    <name evidence="2" type="ORF">FSARC_7936</name>
</gene>
<name>A0A8H4TU66_9HYPO</name>
<dbReference type="SUPFAM" id="SSF56112">
    <property type="entry name" value="Protein kinase-like (PK-like)"/>
    <property type="match status" value="1"/>
</dbReference>
<dbReference type="Gene3D" id="3.30.200.20">
    <property type="entry name" value="Phosphorylase Kinase, domain 1"/>
    <property type="match status" value="1"/>
</dbReference>
<organism evidence="2 3">
    <name type="scientific">Fusarium sarcochroum</name>
    <dbReference type="NCBI Taxonomy" id="1208366"/>
    <lineage>
        <taxon>Eukaryota</taxon>
        <taxon>Fungi</taxon>
        <taxon>Dikarya</taxon>
        <taxon>Ascomycota</taxon>
        <taxon>Pezizomycotina</taxon>
        <taxon>Sordariomycetes</taxon>
        <taxon>Hypocreomycetidae</taxon>
        <taxon>Hypocreales</taxon>
        <taxon>Nectriaceae</taxon>
        <taxon>Fusarium</taxon>
        <taxon>Fusarium lateritium species complex</taxon>
    </lineage>
</organism>
<accession>A0A8H4TU66</accession>
<dbReference type="EMBL" id="JABEXW010000427">
    <property type="protein sequence ID" value="KAF4964106.1"/>
    <property type="molecule type" value="Genomic_DNA"/>
</dbReference>
<proteinExistence type="predicted"/>
<dbReference type="InterPro" id="IPR011009">
    <property type="entry name" value="Kinase-like_dom_sf"/>
</dbReference>
<evidence type="ECO:0000313" key="3">
    <source>
        <dbReference type="Proteomes" id="UP000622797"/>
    </source>
</evidence>
<dbReference type="InterPro" id="IPR051678">
    <property type="entry name" value="AGP_Transferase"/>
</dbReference>
<dbReference type="AlphaFoldDB" id="A0A8H4TU66"/>
<dbReference type="Proteomes" id="UP000622797">
    <property type="component" value="Unassembled WGS sequence"/>
</dbReference>
<dbReference type="PANTHER" id="PTHR21310:SF37">
    <property type="entry name" value="AMINOGLYCOSIDE PHOSPHOTRANSFERASE DOMAIN-CONTAINING PROTEIN"/>
    <property type="match status" value="1"/>
</dbReference>
<keyword evidence="3" id="KW-1185">Reference proteome</keyword>
<dbReference type="PANTHER" id="PTHR21310">
    <property type="entry name" value="AMINOGLYCOSIDE PHOSPHOTRANSFERASE-RELATED-RELATED"/>
    <property type="match status" value="1"/>
</dbReference>
<comment type="caution">
    <text evidence="2">The sequence shown here is derived from an EMBL/GenBank/DDBJ whole genome shotgun (WGS) entry which is preliminary data.</text>
</comment>
<dbReference type="OrthoDB" id="5412996at2759"/>
<evidence type="ECO:0000259" key="1">
    <source>
        <dbReference type="Pfam" id="PF01636"/>
    </source>
</evidence>
<reference evidence="2" key="1">
    <citation type="journal article" date="2020" name="BMC Genomics">
        <title>Correction to: Identification and distribution of gene clusters required for synthesis of sphingolipid metabolism inhibitors in diverse species of the filamentous fungus Fusarium.</title>
        <authorList>
            <person name="Kim H.S."/>
            <person name="Lohmar J.M."/>
            <person name="Busman M."/>
            <person name="Brown D.W."/>
            <person name="Naumann T.A."/>
            <person name="Divon H.H."/>
            <person name="Lysoe E."/>
            <person name="Uhlig S."/>
            <person name="Proctor R.H."/>
        </authorList>
    </citation>
    <scope>NUCLEOTIDE SEQUENCE</scope>
    <source>
        <strain evidence="2">NRRL 20472</strain>
    </source>
</reference>
<reference evidence="2" key="2">
    <citation type="submission" date="2020-05" db="EMBL/GenBank/DDBJ databases">
        <authorList>
            <person name="Kim H.-S."/>
            <person name="Proctor R.H."/>
            <person name="Brown D.W."/>
        </authorList>
    </citation>
    <scope>NUCLEOTIDE SEQUENCE</scope>
    <source>
        <strain evidence="2">NRRL 20472</strain>
    </source>
</reference>
<sequence length="471" mass="54108">MNTPLSTASLAIPYDALAYTKGSEQFKAWKTWALQPAIINELETFVTETMTNRGSATYIDTAEGSFNIILRFNFDTGNDVALRFPKPGHTVSDLMTEKVANEVAWMQFLTSKTSIPIPRIYDFSSKTPNHLPSLNLPFILMDFIEGRNLRDFMAELSPLGRNTASDAKRSTILAQVANFYIQLSNLSFDSIGSIARDPASDQWAILKRPLTMDMHELVLGIPDYSVADWPSGPLQDSADYLRFVVSQQREQLWSLRNLNMPHEHGHDDINLEQVAHIAKLRFMALKGFEKLIPHFNSTDDGHFIPFMPDLDTRNMLVDPSTCHITGLIDFEFTNTMPSSLSHDPPLWLYRVLPGSCLDNDFFPWFLREYEPYLNHFLDIMRRAETIMPWKGEKPLSALMLESWTSQHCWFNFAVHRIGYVDSIYWAVLHRLHPEGDGSLTLSPEDESEMRTYVDHTKKLYEEEWRSLIDTL</sequence>
<feature type="domain" description="Aminoglycoside phosphotransferase" evidence="1">
    <location>
        <begin position="79"/>
        <end position="333"/>
    </location>
</feature>